<dbReference type="PANTHER" id="PTHR34547">
    <property type="entry name" value="YACP-LIKE NYN DOMAIN PROTEIN"/>
    <property type="match status" value="1"/>
</dbReference>
<accession>A0ABU0CVL2</accession>
<dbReference type="Pfam" id="PF05991">
    <property type="entry name" value="NYN_YacP"/>
    <property type="match status" value="1"/>
</dbReference>
<evidence type="ECO:0000313" key="1">
    <source>
        <dbReference type="EMBL" id="MDQ0340167.1"/>
    </source>
</evidence>
<dbReference type="PANTHER" id="PTHR34547:SF1">
    <property type="entry name" value="YACP-LIKE NYN DOMAIN PROTEIN"/>
    <property type="match status" value="1"/>
</dbReference>
<reference evidence="1 2" key="1">
    <citation type="submission" date="2023-07" db="EMBL/GenBank/DDBJ databases">
        <title>Genomic Encyclopedia of Type Strains, Phase IV (KMG-IV): sequencing the most valuable type-strain genomes for metagenomic binning, comparative biology and taxonomic classification.</title>
        <authorList>
            <person name="Goeker M."/>
        </authorList>
    </citation>
    <scope>NUCLEOTIDE SEQUENCE [LARGE SCALE GENOMIC DNA]</scope>
    <source>
        <strain evidence="1 2">DSM 17740</strain>
    </source>
</reference>
<protein>
    <submittedName>
        <fullName evidence="1">RNA-binding protein with PIN domain</fullName>
    </submittedName>
</protein>
<sequence length="169" mass="19922">MEEILIVDGYNIIGAAEEGLPFARDRLEDARDWLIDKLADYQGYTGTKVYVVFDAHLVPGVGKVYKERKIEVIYTREKETADECIEKLVRRLKRVQRQIYVATSDYTEQRVIFAEGALRKSARELLMELNNVEVKIRQDVQEKYQQKPKSKFPLTKEMAEIFEKWRRES</sequence>
<gene>
    <name evidence="1" type="ORF">J2S00_002972</name>
</gene>
<name>A0ABU0CVL2_9BACI</name>
<proteinExistence type="predicted"/>
<comment type="caution">
    <text evidence="1">The sequence shown here is derived from an EMBL/GenBank/DDBJ whole genome shotgun (WGS) entry which is preliminary data.</text>
</comment>
<keyword evidence="2" id="KW-1185">Reference proteome</keyword>
<dbReference type="Proteomes" id="UP001232445">
    <property type="component" value="Unassembled WGS sequence"/>
</dbReference>
<organism evidence="1 2">
    <name type="scientific">Caldalkalibacillus uzonensis</name>
    <dbReference type="NCBI Taxonomy" id="353224"/>
    <lineage>
        <taxon>Bacteria</taxon>
        <taxon>Bacillati</taxon>
        <taxon>Bacillota</taxon>
        <taxon>Bacilli</taxon>
        <taxon>Bacillales</taxon>
        <taxon>Bacillaceae</taxon>
        <taxon>Caldalkalibacillus</taxon>
    </lineage>
</organism>
<dbReference type="InterPro" id="IPR010298">
    <property type="entry name" value="YacP-like"/>
</dbReference>
<evidence type="ECO:0000313" key="2">
    <source>
        <dbReference type="Proteomes" id="UP001232445"/>
    </source>
</evidence>
<dbReference type="EMBL" id="JAUSUQ010000012">
    <property type="protein sequence ID" value="MDQ0340167.1"/>
    <property type="molecule type" value="Genomic_DNA"/>
</dbReference>
<dbReference type="CDD" id="cd10912">
    <property type="entry name" value="PIN_YacP-like"/>
    <property type="match status" value="1"/>
</dbReference>